<reference evidence="3" key="2">
    <citation type="submission" date="2013-12" db="EMBL/GenBank/DDBJ databases">
        <authorList>
            <person name="Yu Y."/>
            <person name="Lee S."/>
            <person name="de Baynast K."/>
            <person name="Wissotski M."/>
            <person name="Liu L."/>
            <person name="Talag J."/>
            <person name="Goicoechea J."/>
            <person name="Angelova A."/>
            <person name="Jetty R."/>
            <person name="Kudrna D."/>
            <person name="Golser W."/>
            <person name="Rivera L."/>
            <person name="Zhang J."/>
            <person name="Wing R."/>
        </authorList>
    </citation>
    <scope>NUCLEOTIDE SEQUENCE</scope>
</reference>
<reference evidence="2 3" key="1">
    <citation type="submission" date="2012-08" db="EMBL/GenBank/DDBJ databases">
        <title>Oryza genome evolution.</title>
        <authorList>
            <person name="Wing R.A."/>
        </authorList>
    </citation>
    <scope>NUCLEOTIDE SEQUENCE</scope>
</reference>
<evidence type="ECO:0000256" key="1">
    <source>
        <dbReference type="SAM" id="MobiDB-lite"/>
    </source>
</evidence>
<proteinExistence type="predicted"/>
<keyword evidence="3" id="KW-1185">Reference proteome</keyword>
<dbReference type="Proteomes" id="UP000032180">
    <property type="component" value="Chromosome 5"/>
</dbReference>
<protein>
    <submittedName>
        <fullName evidence="2">Uncharacterized protein</fullName>
    </submittedName>
</protein>
<organism evidence="2 3">
    <name type="scientific">Leersia perrieri</name>
    <dbReference type="NCBI Taxonomy" id="77586"/>
    <lineage>
        <taxon>Eukaryota</taxon>
        <taxon>Viridiplantae</taxon>
        <taxon>Streptophyta</taxon>
        <taxon>Embryophyta</taxon>
        <taxon>Tracheophyta</taxon>
        <taxon>Spermatophyta</taxon>
        <taxon>Magnoliopsida</taxon>
        <taxon>Liliopsida</taxon>
        <taxon>Poales</taxon>
        <taxon>Poaceae</taxon>
        <taxon>BOP clade</taxon>
        <taxon>Oryzoideae</taxon>
        <taxon>Oryzeae</taxon>
        <taxon>Oryzinae</taxon>
        <taxon>Leersia</taxon>
    </lineage>
</organism>
<reference evidence="2" key="3">
    <citation type="submission" date="2015-04" db="UniProtKB">
        <authorList>
            <consortium name="EnsemblPlants"/>
        </authorList>
    </citation>
    <scope>IDENTIFICATION</scope>
</reference>
<dbReference type="Gramene" id="LPERR05G06640.1">
    <property type="protein sequence ID" value="LPERR05G06640.1"/>
    <property type="gene ID" value="LPERR05G06640"/>
</dbReference>
<dbReference type="AlphaFoldDB" id="A0A0D9WE50"/>
<dbReference type="EnsemblPlants" id="LPERR05G06640.1">
    <property type="protein sequence ID" value="LPERR05G06640.1"/>
    <property type="gene ID" value="LPERR05G06640"/>
</dbReference>
<feature type="compositionally biased region" description="Basic residues" evidence="1">
    <location>
        <begin position="24"/>
        <end position="37"/>
    </location>
</feature>
<feature type="compositionally biased region" description="Low complexity" evidence="1">
    <location>
        <begin position="83"/>
        <end position="98"/>
    </location>
</feature>
<name>A0A0D9WE50_9ORYZ</name>
<accession>A0A0D9WE50</accession>
<feature type="region of interest" description="Disordered" evidence="1">
    <location>
        <begin position="14"/>
        <end position="110"/>
    </location>
</feature>
<sequence length="214" mass="22859">MVKIYPPAKIKKIANRRAAAAIGRPRRRRPRPLRRASRAPAPPSTTAAHSRSRSGEGKAGPPPSRRRRRHCCRLVPELRLPTAGRPRAAAPSLRPSARATDDSLPAAAVSRRHGAAGGRYSSGSSLCTPPRLVVVVAPRAAASRPPRGQRVADLTAPGPNLPLPRRRALAHCTRRRSPAAVAAACWATVEGRLEGGRPLASRWILLLAGLLLAR</sequence>
<evidence type="ECO:0000313" key="3">
    <source>
        <dbReference type="Proteomes" id="UP000032180"/>
    </source>
</evidence>
<evidence type="ECO:0000313" key="2">
    <source>
        <dbReference type="EnsemblPlants" id="LPERR05G06640.1"/>
    </source>
</evidence>
<dbReference type="HOGENOM" id="CLU_1290642_0_0_1"/>